<organism evidence="5 6">
    <name type="scientific">Thermoanaerobacter mathranii subsp. mathranii (strain DSM 11426 / CCUG 53645 / CIP 108742 / A3)</name>
    <dbReference type="NCBI Taxonomy" id="583358"/>
    <lineage>
        <taxon>Bacteria</taxon>
        <taxon>Bacillati</taxon>
        <taxon>Bacillota</taxon>
        <taxon>Clostridia</taxon>
        <taxon>Thermoanaerobacterales</taxon>
        <taxon>Thermoanaerobacteraceae</taxon>
        <taxon>Thermoanaerobacter</taxon>
    </lineage>
</organism>
<reference evidence="5 6" key="1">
    <citation type="submission" date="2010-05" db="EMBL/GenBank/DDBJ databases">
        <title>Complete sequence of Thermoanaerobacter mathranii subsp. mathranii mathranii str. A3.</title>
        <authorList>
            <consortium name="US DOE Joint Genome Institute"/>
            <person name="Lucas S."/>
            <person name="Copeland A."/>
            <person name="Lapidus A."/>
            <person name="Cheng J.-F."/>
            <person name="Bruce D."/>
            <person name="Goodwin L."/>
            <person name="Pitluck S."/>
            <person name="Held B."/>
            <person name="Detter J.C."/>
            <person name="Han C."/>
            <person name="Tapia R."/>
            <person name="Land M."/>
            <person name="Hauser L."/>
            <person name="Kyrpides N."/>
            <person name="Mikhailova N."/>
            <person name="Zhou J."/>
            <person name="Hemme C."/>
            <person name="Woyke T."/>
        </authorList>
    </citation>
    <scope>NUCLEOTIDE SEQUENCE [LARGE SCALE GENOMIC DNA]</scope>
    <source>
        <strain evidence="5 6">A3</strain>
    </source>
</reference>
<evidence type="ECO:0000313" key="6">
    <source>
        <dbReference type="Proteomes" id="UP000002064"/>
    </source>
</evidence>
<sequence length="85" mass="9624">MKVIKRDGRLQEFDLDKIVRSIGAASDDAGKPLNTSDLHNIARDIEKSIKKLGKEQISFDEIRTIVIDTLEKNGFKDVAKAYMNF</sequence>
<evidence type="ECO:0000256" key="3">
    <source>
        <dbReference type="PROSITE-ProRule" id="PRU00492"/>
    </source>
</evidence>
<evidence type="ECO:0000256" key="2">
    <source>
        <dbReference type="ARBA" id="ARBA00022840"/>
    </source>
</evidence>
<evidence type="ECO:0000313" key="5">
    <source>
        <dbReference type="EMBL" id="ADH60475.1"/>
    </source>
</evidence>
<dbReference type="PROSITE" id="PS51161">
    <property type="entry name" value="ATP_CONE"/>
    <property type="match status" value="1"/>
</dbReference>
<dbReference type="InterPro" id="IPR005144">
    <property type="entry name" value="ATP-cone_dom"/>
</dbReference>
<keyword evidence="2 3" id="KW-0067">ATP-binding</keyword>
<accession>A0ABN3Z0T8</accession>
<evidence type="ECO:0000259" key="4">
    <source>
        <dbReference type="PROSITE" id="PS51161"/>
    </source>
</evidence>
<keyword evidence="1 3" id="KW-0547">Nucleotide-binding</keyword>
<feature type="domain" description="ATP-cone" evidence="4">
    <location>
        <begin position="1"/>
        <end position="85"/>
    </location>
</feature>
<protein>
    <submittedName>
        <fullName evidence="5">ATP-cone domain protein</fullName>
    </submittedName>
</protein>
<evidence type="ECO:0000256" key="1">
    <source>
        <dbReference type="ARBA" id="ARBA00022741"/>
    </source>
</evidence>
<dbReference type="RefSeq" id="WP_012994781.1">
    <property type="nucleotide sequence ID" value="NC_014209.1"/>
</dbReference>
<dbReference type="Pfam" id="PF03477">
    <property type="entry name" value="ATP-cone"/>
    <property type="match status" value="1"/>
</dbReference>
<name>A0ABN3Z0T8_THEM3</name>
<proteinExistence type="predicted"/>
<keyword evidence="6" id="KW-1185">Reference proteome</keyword>
<dbReference type="Proteomes" id="UP000002064">
    <property type="component" value="Chromosome"/>
</dbReference>
<dbReference type="EMBL" id="CP002032">
    <property type="protein sequence ID" value="ADH60475.1"/>
    <property type="molecule type" value="Genomic_DNA"/>
</dbReference>
<gene>
    <name evidence="5" type="ordered locus">Tmath_0731</name>
</gene>